<gene>
    <name evidence="1" type="ORF">L2E82_10044</name>
</gene>
<sequence length="409" mass="46647">MQNTRYSSLHSLPNQMEFTRISFSHRFHHFSPSFLVYPPTVSLLLTASNHSLGNSNNFFAIDVFGEKKILHSNSSASIWKSDFHGKLDNQNLGSRKDDIASGGNPSFVAKGGVSNRAVIEHVSHYLLTSCYYDQYPGHNGSFANLIYFKDELNWRNSEDLSTKTQLNKQLQREPLLTLPQQPATEDMVLYFKNPRGVIQGPFTGGDLMNWFQAEYFEADVLVHLANAPQYSLFNWLGDIMPQMCEEAKPSLDLSAAKQSEVYNNSSKSSFNLKENETRFQQGSDTEAENMFIKSLIFRKMLRGINDGGPLENFGLFEDTQGYFGNSNSVLSDNRDKLCRLTKRIQAERQDPQPLNLLQYQHWSQIKHQRPISTQQLSIVDEDLVLKQPQQQQDLQTARATEKTIFSDAH</sequence>
<dbReference type="Proteomes" id="UP001055811">
    <property type="component" value="Linkage Group LG02"/>
</dbReference>
<proteinExistence type="predicted"/>
<reference evidence="2" key="1">
    <citation type="journal article" date="2022" name="Mol. Ecol. Resour.">
        <title>The genomes of chicory, endive, great burdock and yacon provide insights into Asteraceae palaeo-polyploidization history and plant inulin production.</title>
        <authorList>
            <person name="Fan W."/>
            <person name="Wang S."/>
            <person name="Wang H."/>
            <person name="Wang A."/>
            <person name="Jiang F."/>
            <person name="Liu H."/>
            <person name="Zhao H."/>
            <person name="Xu D."/>
            <person name="Zhang Y."/>
        </authorList>
    </citation>
    <scope>NUCLEOTIDE SEQUENCE [LARGE SCALE GENOMIC DNA]</scope>
    <source>
        <strain evidence="2">cv. Punajuju</strain>
    </source>
</reference>
<protein>
    <submittedName>
        <fullName evidence="1">Uncharacterized protein</fullName>
    </submittedName>
</protein>
<evidence type="ECO:0000313" key="1">
    <source>
        <dbReference type="EMBL" id="KAI3780121.1"/>
    </source>
</evidence>
<organism evidence="1 2">
    <name type="scientific">Cichorium intybus</name>
    <name type="common">Chicory</name>
    <dbReference type="NCBI Taxonomy" id="13427"/>
    <lineage>
        <taxon>Eukaryota</taxon>
        <taxon>Viridiplantae</taxon>
        <taxon>Streptophyta</taxon>
        <taxon>Embryophyta</taxon>
        <taxon>Tracheophyta</taxon>
        <taxon>Spermatophyta</taxon>
        <taxon>Magnoliopsida</taxon>
        <taxon>eudicotyledons</taxon>
        <taxon>Gunneridae</taxon>
        <taxon>Pentapetalae</taxon>
        <taxon>asterids</taxon>
        <taxon>campanulids</taxon>
        <taxon>Asterales</taxon>
        <taxon>Asteraceae</taxon>
        <taxon>Cichorioideae</taxon>
        <taxon>Cichorieae</taxon>
        <taxon>Cichoriinae</taxon>
        <taxon>Cichorium</taxon>
    </lineage>
</organism>
<comment type="caution">
    <text evidence="1">The sequence shown here is derived from an EMBL/GenBank/DDBJ whole genome shotgun (WGS) entry which is preliminary data.</text>
</comment>
<reference evidence="1 2" key="2">
    <citation type="journal article" date="2022" name="Mol. Ecol. Resour.">
        <title>The genomes of chicory, endive, great burdock and yacon provide insights into Asteraceae paleo-polyploidization history and plant inulin production.</title>
        <authorList>
            <person name="Fan W."/>
            <person name="Wang S."/>
            <person name="Wang H."/>
            <person name="Wang A."/>
            <person name="Jiang F."/>
            <person name="Liu H."/>
            <person name="Zhao H."/>
            <person name="Xu D."/>
            <person name="Zhang Y."/>
        </authorList>
    </citation>
    <scope>NUCLEOTIDE SEQUENCE [LARGE SCALE GENOMIC DNA]</scope>
    <source>
        <strain evidence="2">cv. Punajuju</strain>
        <tissue evidence="1">Leaves</tissue>
    </source>
</reference>
<evidence type="ECO:0000313" key="2">
    <source>
        <dbReference type="Proteomes" id="UP001055811"/>
    </source>
</evidence>
<name>A0ACB9GAL7_CICIN</name>
<dbReference type="EMBL" id="CM042010">
    <property type="protein sequence ID" value="KAI3780121.1"/>
    <property type="molecule type" value="Genomic_DNA"/>
</dbReference>
<accession>A0ACB9GAL7</accession>
<keyword evidence="2" id="KW-1185">Reference proteome</keyword>